<dbReference type="PANTHER" id="PTHR36120:SF2">
    <property type="entry name" value="FUCOSE ISOMERASE"/>
    <property type="match status" value="1"/>
</dbReference>
<gene>
    <name evidence="3" type="ORF">U27_03066</name>
</gene>
<dbReference type="AlphaFoldDB" id="A0A081BUU9"/>
<evidence type="ECO:0000313" key="3">
    <source>
        <dbReference type="EMBL" id="GAK56104.1"/>
    </source>
</evidence>
<keyword evidence="1 3" id="KW-0413">Isomerase</keyword>
<accession>A0A081BUU9</accession>
<keyword evidence="2" id="KW-0119">Carbohydrate metabolism</keyword>
<name>A0A081BUU9_VECG1</name>
<dbReference type="eggNOG" id="COG2407">
    <property type="taxonomic scope" value="Bacteria"/>
</dbReference>
<keyword evidence="4" id="KW-1185">Reference proteome</keyword>
<evidence type="ECO:0000256" key="2">
    <source>
        <dbReference type="ARBA" id="ARBA00023277"/>
    </source>
</evidence>
<proteinExistence type="predicted"/>
<dbReference type="SUPFAM" id="SSF53743">
    <property type="entry name" value="FucI/AraA N-terminal and middle domains"/>
    <property type="match status" value="1"/>
</dbReference>
<dbReference type="GO" id="GO:0005737">
    <property type="term" value="C:cytoplasm"/>
    <property type="evidence" value="ECO:0007669"/>
    <property type="project" value="InterPro"/>
</dbReference>
<dbReference type="HOGENOM" id="CLU_055583_0_0_0"/>
<dbReference type="Proteomes" id="UP000030661">
    <property type="component" value="Unassembled WGS sequence"/>
</dbReference>
<sequence>MLNNTMITLRVKLLAYRNAPEELYQQGTEKFTQLLERQYVEFVDQQPDVLFFLSGGSERAAADMLEPNRFYTLIAFHEGNSYAAATEVKAYYNQHGARSVLLDYDSRGTRFFVKNLYQSLKGIKRLRGQRLGLIGDVSDWLIASKIEAPLLQERLGIELRKIPWSQLPSYQEQRPAEDFLRAFQTEYSSNLEATAKVYALFKACIDREQLDAITVECFSLVTEHAVTACLPLGKFNADGVPAGCEGDIVSIVGMMLAKEVTGVIPWMANTVKIFGDMGLFAHCTISPGLLTDYTISTHFETGKGTAIQGYFREEEVTVLRLNNTLDKAFIAPGKVLRRPKYDSACRTQLEVKLPPSAVQALRENPLGNHHLILPHDHTEVLSLACQVLGMELQ</sequence>
<organism evidence="3">
    <name type="scientific">Vecturithrix granuli</name>
    <dbReference type="NCBI Taxonomy" id="1499967"/>
    <lineage>
        <taxon>Bacteria</taxon>
        <taxon>Candidatus Moduliflexota</taxon>
        <taxon>Candidatus Vecturitrichia</taxon>
        <taxon>Candidatus Vecturitrichales</taxon>
        <taxon>Candidatus Vecturitrichaceae</taxon>
        <taxon>Candidatus Vecturithrix</taxon>
    </lineage>
</organism>
<protein>
    <submittedName>
        <fullName evidence="3">L-fucose isomerase 2 domain protein</fullName>
    </submittedName>
</protein>
<evidence type="ECO:0000313" key="4">
    <source>
        <dbReference type="Proteomes" id="UP000030661"/>
    </source>
</evidence>
<dbReference type="PANTHER" id="PTHR36120">
    <property type="entry name" value="FUCOSE ISOMERASE"/>
    <property type="match status" value="1"/>
</dbReference>
<dbReference type="STRING" id="1499967.U27_03066"/>
<dbReference type="GO" id="GO:0005996">
    <property type="term" value="P:monosaccharide metabolic process"/>
    <property type="evidence" value="ECO:0007669"/>
    <property type="project" value="InterPro"/>
</dbReference>
<reference evidence="3" key="1">
    <citation type="journal article" date="2015" name="PeerJ">
        <title>First genomic representation of candidate bacterial phylum KSB3 points to enhanced environmental sensing as a trigger of wastewater bulking.</title>
        <authorList>
            <person name="Sekiguchi Y."/>
            <person name="Ohashi A."/>
            <person name="Parks D.H."/>
            <person name="Yamauchi T."/>
            <person name="Tyson G.W."/>
            <person name="Hugenholtz P."/>
        </authorList>
    </citation>
    <scope>NUCLEOTIDE SEQUENCE [LARGE SCALE GENOMIC DNA]</scope>
</reference>
<dbReference type="EMBL" id="DF820464">
    <property type="protein sequence ID" value="GAK56104.1"/>
    <property type="molecule type" value="Genomic_DNA"/>
</dbReference>
<dbReference type="InterPro" id="IPR009015">
    <property type="entry name" value="Fucose_isomerase_N/cen_sf"/>
</dbReference>
<dbReference type="GO" id="GO:0016861">
    <property type="term" value="F:intramolecular oxidoreductase activity, interconverting aldoses and ketoses"/>
    <property type="evidence" value="ECO:0007669"/>
    <property type="project" value="InterPro"/>
</dbReference>
<evidence type="ECO:0000256" key="1">
    <source>
        <dbReference type="ARBA" id="ARBA00023235"/>
    </source>
</evidence>